<reference evidence="7 8" key="1">
    <citation type="submission" date="2020-08" db="EMBL/GenBank/DDBJ databases">
        <title>A Genomic Blueprint of the Chicken Gut Microbiome.</title>
        <authorList>
            <person name="Gilroy R."/>
            <person name="Ravi A."/>
            <person name="Getino M."/>
            <person name="Pursley I."/>
            <person name="Horton D.L."/>
            <person name="Alikhan N.-F."/>
            <person name="Baker D."/>
            <person name="Gharbi K."/>
            <person name="Hall N."/>
            <person name="Watson M."/>
            <person name="Adriaenssens E.M."/>
            <person name="Foster-Nyarko E."/>
            <person name="Jarju S."/>
            <person name="Secka A."/>
            <person name="Antonio M."/>
            <person name="Oren A."/>
            <person name="Chaudhuri R."/>
            <person name="La Ragione R.M."/>
            <person name="Hildebrand F."/>
            <person name="Pallen M.J."/>
        </authorList>
    </citation>
    <scope>NUCLEOTIDE SEQUENCE [LARGE SCALE GENOMIC DNA]</scope>
    <source>
        <strain evidence="7 8">Sa1BUA1</strain>
    </source>
</reference>
<dbReference type="PROSITE" id="PS00862">
    <property type="entry name" value="OX2_COVAL_FAD"/>
    <property type="match status" value="1"/>
</dbReference>
<dbReference type="InterPro" id="IPR016167">
    <property type="entry name" value="FAD-bd_PCMH_sub1"/>
</dbReference>
<feature type="domain" description="FAD-binding PCMH-type" evidence="6">
    <location>
        <begin position="42"/>
        <end position="212"/>
    </location>
</feature>
<sequence length="465" mass="49450">MDATTAATDEPLAQLRSRLTGPVLGAGDEGYDEARRVWNGIIDRFPWAVVRVADEDDVAAAVAYAREHGLPLAVRGGGHGVAGYGTVDGGVVIDLRSLDGVEVHAQDGTVTVGGGARLADVDRATTPHGLVVPLGVVSQTGVGGLTLGGGVGWLTRAYGLAADNVLGATVVTASGDRLTVSGTEHAELLWGLRGGGGNFGVVTSFTFRAHRLPPDLYAVELAYAEPHWPAALRAWEEWTRDLPDAMQSIATFIVPPPELGAGDQPLLILASMWADPDDRATGERLVAELRGASPPDDETPESDWPAWQSAVDVLGARGRRGYWRNTSFDRLDDEVAAVVLRRAAEQRWVGTGIDIHHMGGAFARVPEEASPFPARGARFWLNVYGAWTDAADDTARTEWVRAFAADMAPFSTGGLYVNFMGSESGDGTGAARAVYGGGTLDRLARLKRRYDPENVFRLNHNVLPA</sequence>
<comment type="cofactor">
    <cofactor evidence="1">
        <name>FAD</name>
        <dbReference type="ChEBI" id="CHEBI:57692"/>
    </cofactor>
</comment>
<evidence type="ECO:0000256" key="1">
    <source>
        <dbReference type="ARBA" id="ARBA00001974"/>
    </source>
</evidence>
<evidence type="ECO:0000313" key="7">
    <source>
        <dbReference type="EMBL" id="MBD8060757.1"/>
    </source>
</evidence>
<evidence type="ECO:0000256" key="2">
    <source>
        <dbReference type="ARBA" id="ARBA00005466"/>
    </source>
</evidence>
<evidence type="ECO:0000259" key="6">
    <source>
        <dbReference type="PROSITE" id="PS51387"/>
    </source>
</evidence>
<dbReference type="InterPro" id="IPR006093">
    <property type="entry name" value="Oxy_OxRdtase_FAD_BS"/>
</dbReference>
<dbReference type="Gene3D" id="3.40.462.20">
    <property type="match status" value="1"/>
</dbReference>
<comment type="caution">
    <text evidence="7">The sequence shown here is derived from an EMBL/GenBank/DDBJ whole genome shotgun (WGS) entry which is preliminary data.</text>
</comment>
<protein>
    <submittedName>
        <fullName evidence="7">FAD-binding oxidoreductase</fullName>
    </submittedName>
</protein>
<keyword evidence="5" id="KW-0560">Oxidoreductase</keyword>
<dbReference type="Proteomes" id="UP000661894">
    <property type="component" value="Unassembled WGS sequence"/>
</dbReference>
<dbReference type="PROSITE" id="PS51387">
    <property type="entry name" value="FAD_PCMH"/>
    <property type="match status" value="1"/>
</dbReference>
<dbReference type="SUPFAM" id="SSF56176">
    <property type="entry name" value="FAD-binding/transporter-associated domain-like"/>
    <property type="match status" value="1"/>
</dbReference>
<accession>A0ABR8YXF7</accession>
<keyword evidence="3" id="KW-0285">Flavoprotein</keyword>
<dbReference type="EMBL" id="JACSPO010000001">
    <property type="protein sequence ID" value="MBD8060757.1"/>
    <property type="molecule type" value="Genomic_DNA"/>
</dbReference>
<dbReference type="PANTHER" id="PTHR42973">
    <property type="entry name" value="BINDING OXIDOREDUCTASE, PUTATIVE (AFU_ORTHOLOGUE AFUA_1G17690)-RELATED"/>
    <property type="match status" value="1"/>
</dbReference>
<dbReference type="Gene3D" id="3.30.465.10">
    <property type="match status" value="1"/>
</dbReference>
<dbReference type="InterPro" id="IPR012951">
    <property type="entry name" value="BBE"/>
</dbReference>
<gene>
    <name evidence="7" type="ORF">H9624_00285</name>
</gene>
<dbReference type="Pfam" id="PF08031">
    <property type="entry name" value="BBE"/>
    <property type="match status" value="1"/>
</dbReference>
<evidence type="ECO:0000256" key="3">
    <source>
        <dbReference type="ARBA" id="ARBA00022630"/>
    </source>
</evidence>
<organism evidence="7 8">
    <name type="scientific">Oceanitalea stevensii</name>
    <dbReference type="NCBI Taxonomy" id="2763072"/>
    <lineage>
        <taxon>Bacteria</taxon>
        <taxon>Bacillati</taxon>
        <taxon>Actinomycetota</taxon>
        <taxon>Actinomycetes</taxon>
        <taxon>Micrococcales</taxon>
        <taxon>Bogoriellaceae</taxon>
        <taxon>Georgenia</taxon>
    </lineage>
</organism>
<evidence type="ECO:0000313" key="8">
    <source>
        <dbReference type="Proteomes" id="UP000661894"/>
    </source>
</evidence>
<dbReference type="RefSeq" id="WP_251837933.1">
    <property type="nucleotide sequence ID" value="NZ_JACSPO010000001.1"/>
</dbReference>
<evidence type="ECO:0000256" key="5">
    <source>
        <dbReference type="ARBA" id="ARBA00023002"/>
    </source>
</evidence>
<evidence type="ECO:0000256" key="4">
    <source>
        <dbReference type="ARBA" id="ARBA00022827"/>
    </source>
</evidence>
<dbReference type="InterPro" id="IPR016166">
    <property type="entry name" value="FAD-bd_PCMH"/>
</dbReference>
<name>A0ABR8YXF7_9MICO</name>
<dbReference type="InterPro" id="IPR016169">
    <property type="entry name" value="FAD-bd_PCMH_sub2"/>
</dbReference>
<dbReference type="Gene3D" id="3.30.43.10">
    <property type="entry name" value="Uridine Diphospho-n-acetylenolpyruvylglucosamine Reductase, domain 2"/>
    <property type="match status" value="1"/>
</dbReference>
<dbReference type="InterPro" id="IPR036318">
    <property type="entry name" value="FAD-bd_PCMH-like_sf"/>
</dbReference>
<dbReference type="InterPro" id="IPR006094">
    <property type="entry name" value="Oxid_FAD_bind_N"/>
</dbReference>
<keyword evidence="8" id="KW-1185">Reference proteome</keyword>
<keyword evidence="4" id="KW-0274">FAD</keyword>
<proteinExistence type="inferred from homology"/>
<comment type="similarity">
    <text evidence="2">Belongs to the oxygen-dependent FAD-linked oxidoreductase family.</text>
</comment>
<dbReference type="PANTHER" id="PTHR42973:SF39">
    <property type="entry name" value="FAD-BINDING PCMH-TYPE DOMAIN-CONTAINING PROTEIN"/>
    <property type="match status" value="1"/>
</dbReference>
<dbReference type="InterPro" id="IPR050416">
    <property type="entry name" value="FAD-linked_Oxidoreductase"/>
</dbReference>
<dbReference type="Pfam" id="PF01565">
    <property type="entry name" value="FAD_binding_4"/>
    <property type="match status" value="1"/>
</dbReference>